<dbReference type="STRING" id="445932.Emin_1131"/>
<name>B2KDT7_ELUMP</name>
<evidence type="ECO:0000313" key="4">
    <source>
        <dbReference type="Proteomes" id="UP000001029"/>
    </source>
</evidence>
<accession>B2KDT7</accession>
<dbReference type="Pfam" id="PF00329">
    <property type="entry name" value="Complex1_30kDa"/>
    <property type="match status" value="1"/>
</dbReference>
<proteinExistence type="inferred from homology"/>
<dbReference type="InterPro" id="IPR037232">
    <property type="entry name" value="NADH_quin_OxRdtase_su_C/D-like"/>
</dbReference>
<dbReference type="EMBL" id="CP001055">
    <property type="protein sequence ID" value="ACC98683.1"/>
    <property type="molecule type" value="Genomic_DNA"/>
</dbReference>
<dbReference type="SUPFAM" id="SSF143243">
    <property type="entry name" value="Nqo5-like"/>
    <property type="match status" value="1"/>
</dbReference>
<dbReference type="Gene3D" id="3.30.460.80">
    <property type="entry name" value="NADH:ubiquinone oxidoreductase, 30kDa subunit"/>
    <property type="match status" value="1"/>
</dbReference>
<dbReference type="PANTHER" id="PTHR10884">
    <property type="entry name" value="NADH DEHYDROGENASE UBIQUINONE IRON-SULFUR PROTEIN 3"/>
    <property type="match status" value="1"/>
</dbReference>
<dbReference type="InterPro" id="IPR001268">
    <property type="entry name" value="NADH_UbQ_OxRdtase_30kDa_su"/>
</dbReference>
<evidence type="ECO:0000259" key="2">
    <source>
        <dbReference type="Pfam" id="PF00329"/>
    </source>
</evidence>
<reference evidence="3 4" key="1">
    <citation type="journal article" date="2009" name="Appl. Environ. Microbiol.">
        <title>Genomic analysis of 'Elusimicrobium minutum,' the first cultivated representative of the phylum 'Elusimicrobia' (formerly termite group 1).</title>
        <authorList>
            <person name="Herlemann D.P.R."/>
            <person name="Geissinger O."/>
            <person name="Ikeda-Ohtsubo W."/>
            <person name="Kunin V."/>
            <person name="Sun H."/>
            <person name="Lapidus A."/>
            <person name="Hugenholtz P."/>
            <person name="Brune A."/>
        </authorList>
    </citation>
    <scope>NUCLEOTIDE SEQUENCE [LARGE SCALE GENOMIC DNA]</scope>
    <source>
        <strain evidence="3 4">Pei191</strain>
    </source>
</reference>
<dbReference type="KEGG" id="emi:Emin_1131"/>
<keyword evidence="4" id="KW-1185">Reference proteome</keyword>
<gene>
    <name evidence="3" type="ordered locus">Emin_1131</name>
</gene>
<sequence>MLKKNTDEELKELLEKDFDGMITDVTIKKLHRVYCMALGKDIYPITEILMNKLGFDYLCTITGVDCGDSIHALYHWGSKEGVLLTIEAVLPMDNLKLKSITPLIRGAVYYERELADLLGVEVEGLPEGNRYPLDEDFPKDQYPLRKNWDAAKYIKEHEKQEAEIKKLEGDNLCQK</sequence>
<dbReference type="PANTHER" id="PTHR10884:SF14">
    <property type="entry name" value="NADH DEHYDROGENASE [UBIQUINONE] IRON-SULFUR PROTEIN 3, MITOCHONDRIAL"/>
    <property type="match status" value="1"/>
</dbReference>
<protein>
    <submittedName>
        <fullName evidence="3">Putative Ech hydrogenase component</fullName>
    </submittedName>
</protein>
<dbReference type="Proteomes" id="UP000001029">
    <property type="component" value="Chromosome"/>
</dbReference>
<dbReference type="AlphaFoldDB" id="B2KDT7"/>
<dbReference type="GO" id="GO:0008137">
    <property type="term" value="F:NADH dehydrogenase (ubiquinone) activity"/>
    <property type="evidence" value="ECO:0007669"/>
    <property type="project" value="InterPro"/>
</dbReference>
<dbReference type="HOGENOM" id="CLU_042628_6_1_0"/>
<evidence type="ECO:0000256" key="1">
    <source>
        <dbReference type="ARBA" id="ARBA00007569"/>
    </source>
</evidence>
<evidence type="ECO:0000313" key="3">
    <source>
        <dbReference type="EMBL" id="ACC98683.1"/>
    </source>
</evidence>
<organism evidence="3 4">
    <name type="scientific">Elusimicrobium minutum (strain Pei191)</name>
    <dbReference type="NCBI Taxonomy" id="445932"/>
    <lineage>
        <taxon>Bacteria</taxon>
        <taxon>Pseudomonadati</taxon>
        <taxon>Elusimicrobiota</taxon>
        <taxon>Elusimicrobia</taxon>
        <taxon>Elusimicrobiales</taxon>
        <taxon>Elusimicrobiaceae</taxon>
        <taxon>Elusimicrobium</taxon>
    </lineage>
</organism>
<feature type="domain" description="NADH:ubiquinone oxidoreductase 30kDa subunit" evidence="2">
    <location>
        <begin position="41"/>
        <end position="152"/>
    </location>
</feature>
<comment type="similarity">
    <text evidence="1">Belongs to the complex I 30 kDa subunit family.</text>
</comment>